<dbReference type="InterPro" id="IPR000489">
    <property type="entry name" value="Pterin-binding_dom"/>
</dbReference>
<dbReference type="EC" id="2.5.1.15" evidence="5 12"/>
<comment type="cofactor">
    <cofactor evidence="2 12">
        <name>Mg(2+)</name>
        <dbReference type="ChEBI" id="CHEBI:18420"/>
    </cofactor>
</comment>
<evidence type="ECO:0000256" key="7">
    <source>
        <dbReference type="ARBA" id="ARBA00022679"/>
    </source>
</evidence>
<keyword evidence="9 12" id="KW-0460">Magnesium</keyword>
<feature type="domain" description="Pterin-binding" evidence="13">
    <location>
        <begin position="20"/>
        <end position="269"/>
    </location>
</feature>
<evidence type="ECO:0000259" key="13">
    <source>
        <dbReference type="PROSITE" id="PS50972"/>
    </source>
</evidence>
<comment type="pathway">
    <text evidence="3 12">Cofactor biosynthesis; tetrahydrofolate biosynthesis; 7,8-dihydrofolate from 2-amino-4-hydroxy-6-hydroxymethyl-7,8-dihydropteridine diphosphate and 4-aminobenzoate: step 1/2.</text>
</comment>
<comment type="function">
    <text evidence="12">Catalyzes the condensation of para-aminobenzoate (pABA) with 6-hydroxymethyl-7,8-dihydropterin diphosphate (DHPt-PP) to form 7,8-dihydropteroate (H2Pte), the immediate precursor of folate derivatives.</text>
</comment>
<dbReference type="GO" id="GO:0046872">
    <property type="term" value="F:metal ion binding"/>
    <property type="evidence" value="ECO:0007669"/>
    <property type="project" value="UniProtKB-KW"/>
</dbReference>
<accession>A0A0J6T908</accession>
<dbReference type="GO" id="GO:0005829">
    <property type="term" value="C:cytosol"/>
    <property type="evidence" value="ECO:0007669"/>
    <property type="project" value="TreeGrafter"/>
</dbReference>
<dbReference type="FunFam" id="3.20.20.20:FF:000006">
    <property type="entry name" value="Dihydropteroate synthase"/>
    <property type="match status" value="1"/>
</dbReference>
<evidence type="ECO:0000256" key="9">
    <source>
        <dbReference type="ARBA" id="ARBA00022842"/>
    </source>
</evidence>
<keyword evidence="10 12" id="KW-0289">Folate biosynthesis</keyword>
<dbReference type="PATRIC" id="fig|298794.3.peg.2984"/>
<dbReference type="PANTHER" id="PTHR20941">
    <property type="entry name" value="FOLATE SYNTHESIS PROTEINS"/>
    <property type="match status" value="1"/>
</dbReference>
<dbReference type="Pfam" id="PF00809">
    <property type="entry name" value="Pterin_bind"/>
    <property type="match status" value="1"/>
</dbReference>
<dbReference type="Proteomes" id="UP000035955">
    <property type="component" value="Unassembled WGS sequence"/>
</dbReference>
<evidence type="ECO:0000256" key="4">
    <source>
        <dbReference type="ARBA" id="ARBA00009503"/>
    </source>
</evidence>
<dbReference type="InterPro" id="IPR011005">
    <property type="entry name" value="Dihydropteroate_synth-like_sf"/>
</dbReference>
<evidence type="ECO:0000256" key="6">
    <source>
        <dbReference type="ARBA" id="ARBA00016919"/>
    </source>
</evidence>
<evidence type="ECO:0000256" key="1">
    <source>
        <dbReference type="ARBA" id="ARBA00000012"/>
    </source>
</evidence>
<sequence>MTAPSASSLAALLPDLGRRTLVMGILNVTPDSFSDGGRFQDLDAAQGQAARLIEEGAALLDIGGESTRPGHTPVPAEEEQARVLPAIRALSPALSVPISIDTYKASTAEAALKAGARIVNDVWGLQREPEIARVAAHHGAPVVVMHNRERVDPSLDIVDEMLAFFERSLAIARRAGIPDRDIVLDPGIGFGKSWEQHLEALRRLAELKALGFPLLVGVSRKSVLGRIHNAATAPADRLYGSIAAHVTAASLGADIVRVHDVRPHVEACQVVDAITRPAARAGA</sequence>
<evidence type="ECO:0000256" key="2">
    <source>
        <dbReference type="ARBA" id="ARBA00001946"/>
    </source>
</evidence>
<dbReference type="PANTHER" id="PTHR20941:SF1">
    <property type="entry name" value="FOLIC ACID SYNTHESIS PROTEIN FOL1"/>
    <property type="match status" value="1"/>
</dbReference>
<comment type="catalytic activity">
    <reaction evidence="1">
        <text>(7,8-dihydropterin-6-yl)methyl diphosphate + 4-aminobenzoate = 7,8-dihydropteroate + diphosphate</text>
        <dbReference type="Rhea" id="RHEA:19949"/>
        <dbReference type="ChEBI" id="CHEBI:17836"/>
        <dbReference type="ChEBI" id="CHEBI:17839"/>
        <dbReference type="ChEBI" id="CHEBI:33019"/>
        <dbReference type="ChEBI" id="CHEBI:72950"/>
        <dbReference type="EC" id="2.5.1.15"/>
    </reaction>
</comment>
<dbReference type="PROSITE" id="PS50972">
    <property type="entry name" value="PTERIN_BINDING"/>
    <property type="match status" value="1"/>
</dbReference>
<evidence type="ECO:0000313" key="15">
    <source>
        <dbReference type="Proteomes" id="UP000035955"/>
    </source>
</evidence>
<comment type="similarity">
    <text evidence="4 12">Belongs to the DHPS family.</text>
</comment>
<evidence type="ECO:0000256" key="3">
    <source>
        <dbReference type="ARBA" id="ARBA00004763"/>
    </source>
</evidence>
<evidence type="ECO:0000256" key="5">
    <source>
        <dbReference type="ARBA" id="ARBA00012458"/>
    </source>
</evidence>
<dbReference type="CDD" id="cd00739">
    <property type="entry name" value="DHPS"/>
    <property type="match status" value="1"/>
</dbReference>
<dbReference type="SUPFAM" id="SSF51717">
    <property type="entry name" value="Dihydropteroate synthetase-like"/>
    <property type="match status" value="1"/>
</dbReference>
<keyword evidence="15" id="KW-1185">Reference proteome</keyword>
<dbReference type="NCBIfam" id="TIGR01496">
    <property type="entry name" value="DHPS"/>
    <property type="match status" value="1"/>
</dbReference>
<gene>
    <name evidence="14" type="ORF">VQ02_03310</name>
</gene>
<evidence type="ECO:0000256" key="12">
    <source>
        <dbReference type="RuleBase" id="RU361205"/>
    </source>
</evidence>
<protein>
    <recommendedName>
        <fullName evidence="6 12">Dihydropteroate synthase</fullName>
        <shortName evidence="12">DHPS</shortName>
        <ecNumber evidence="5 12">2.5.1.15</ecNumber>
    </recommendedName>
    <alternativeName>
        <fullName evidence="11 12">Dihydropteroate pyrophosphorylase</fullName>
    </alternativeName>
</protein>
<dbReference type="InterPro" id="IPR006390">
    <property type="entry name" value="DHP_synth_dom"/>
</dbReference>
<dbReference type="UniPathway" id="UPA00077">
    <property type="reaction ID" value="UER00156"/>
</dbReference>
<dbReference type="PROSITE" id="PS00792">
    <property type="entry name" value="DHPS_1"/>
    <property type="match status" value="1"/>
</dbReference>
<evidence type="ECO:0000313" key="14">
    <source>
        <dbReference type="EMBL" id="KMO42372.1"/>
    </source>
</evidence>
<dbReference type="GO" id="GO:0046654">
    <property type="term" value="P:tetrahydrofolate biosynthetic process"/>
    <property type="evidence" value="ECO:0007669"/>
    <property type="project" value="UniProtKB-UniPathway"/>
</dbReference>
<name>A0A0J6T908_9HYPH</name>
<dbReference type="GO" id="GO:0004156">
    <property type="term" value="F:dihydropteroate synthase activity"/>
    <property type="evidence" value="ECO:0007669"/>
    <property type="project" value="UniProtKB-EC"/>
</dbReference>
<dbReference type="PROSITE" id="PS00793">
    <property type="entry name" value="DHPS_2"/>
    <property type="match status" value="1"/>
</dbReference>
<keyword evidence="7 12" id="KW-0808">Transferase</keyword>
<organism evidence="14 15">
    <name type="scientific">Methylobacterium variabile</name>
    <dbReference type="NCBI Taxonomy" id="298794"/>
    <lineage>
        <taxon>Bacteria</taxon>
        <taxon>Pseudomonadati</taxon>
        <taxon>Pseudomonadota</taxon>
        <taxon>Alphaproteobacteria</taxon>
        <taxon>Hyphomicrobiales</taxon>
        <taxon>Methylobacteriaceae</taxon>
        <taxon>Methylobacterium</taxon>
    </lineage>
</organism>
<proteinExistence type="inferred from homology"/>
<dbReference type="EMBL" id="LABY01000020">
    <property type="protein sequence ID" value="KMO42372.1"/>
    <property type="molecule type" value="Genomic_DNA"/>
</dbReference>
<reference evidence="14 15" key="1">
    <citation type="submission" date="2015-03" db="EMBL/GenBank/DDBJ databases">
        <title>Genome sequencing of Methylobacterium variabile DSM 16961.</title>
        <authorList>
            <person name="Chaudhry V."/>
            <person name="Patil P.B."/>
        </authorList>
    </citation>
    <scope>NUCLEOTIDE SEQUENCE [LARGE SCALE GENOMIC DNA]</scope>
    <source>
        <strain evidence="14 15">DSM 16961</strain>
    </source>
</reference>
<evidence type="ECO:0000256" key="11">
    <source>
        <dbReference type="ARBA" id="ARBA00030193"/>
    </source>
</evidence>
<dbReference type="OrthoDB" id="9811744at2"/>
<keyword evidence="8 12" id="KW-0479">Metal-binding</keyword>
<dbReference type="GO" id="GO:0046656">
    <property type="term" value="P:folic acid biosynthetic process"/>
    <property type="evidence" value="ECO:0007669"/>
    <property type="project" value="UniProtKB-KW"/>
</dbReference>
<dbReference type="InterPro" id="IPR045031">
    <property type="entry name" value="DHP_synth-like"/>
</dbReference>
<dbReference type="AlphaFoldDB" id="A0A0J6T908"/>
<evidence type="ECO:0000256" key="8">
    <source>
        <dbReference type="ARBA" id="ARBA00022723"/>
    </source>
</evidence>
<comment type="caution">
    <text evidence="14">The sequence shown here is derived from an EMBL/GenBank/DDBJ whole genome shotgun (WGS) entry which is preliminary data.</text>
</comment>
<dbReference type="Gene3D" id="3.20.20.20">
    <property type="entry name" value="Dihydropteroate synthase-like"/>
    <property type="match status" value="1"/>
</dbReference>
<evidence type="ECO:0000256" key="10">
    <source>
        <dbReference type="ARBA" id="ARBA00022909"/>
    </source>
</evidence>